<evidence type="ECO:0000256" key="3">
    <source>
        <dbReference type="PIRSR" id="PIRSR605511-2"/>
    </source>
</evidence>
<evidence type="ECO:0000256" key="2">
    <source>
        <dbReference type="PIRSR" id="PIRSR605511-1"/>
    </source>
</evidence>
<proteinExistence type="inferred from homology"/>
<dbReference type="OrthoDB" id="423498at2759"/>
<dbReference type="Gene3D" id="2.120.10.30">
    <property type="entry name" value="TolB, C-terminal domain"/>
    <property type="match status" value="1"/>
</dbReference>
<comment type="caution">
    <text evidence="6">The sequence shown here is derived from an EMBL/GenBank/DDBJ whole genome shotgun (WGS) entry which is preliminary data.</text>
</comment>
<dbReference type="GO" id="GO:0004341">
    <property type="term" value="F:gluconolactonase activity"/>
    <property type="evidence" value="ECO:0007669"/>
    <property type="project" value="TreeGrafter"/>
</dbReference>
<gene>
    <name evidence="6" type="ORF">Fcan01_01376</name>
</gene>
<dbReference type="AlphaFoldDB" id="A0A226EYS2"/>
<dbReference type="InterPro" id="IPR011042">
    <property type="entry name" value="6-blade_b-propeller_TolB-like"/>
</dbReference>
<evidence type="ECO:0000313" key="6">
    <source>
        <dbReference type="EMBL" id="OXA62755.1"/>
    </source>
</evidence>
<feature type="chain" id="PRO_5012963126" evidence="4">
    <location>
        <begin position="22"/>
        <end position="524"/>
    </location>
</feature>
<dbReference type="EMBL" id="LNIX01000001">
    <property type="protein sequence ID" value="OXA62755.1"/>
    <property type="molecule type" value="Genomic_DNA"/>
</dbReference>
<protein>
    <submittedName>
        <fullName evidence="6">Regucalcin</fullName>
    </submittedName>
</protein>
<comment type="cofactor">
    <cofactor evidence="3">
        <name>Zn(2+)</name>
        <dbReference type="ChEBI" id="CHEBI:29105"/>
    </cofactor>
    <text evidence="3">Binds 1 divalent metal cation per subunit.</text>
</comment>
<dbReference type="GO" id="GO:0005509">
    <property type="term" value="F:calcium ion binding"/>
    <property type="evidence" value="ECO:0007669"/>
    <property type="project" value="TreeGrafter"/>
</dbReference>
<accession>A0A226EYS2</accession>
<keyword evidence="4" id="KW-0732">Signal</keyword>
<comment type="similarity">
    <text evidence="1">Belongs to the SMP-30/CGR1 family.</text>
</comment>
<keyword evidence="3" id="KW-0862">Zinc</keyword>
<feature type="domain" description="SMP-30/Gluconolactonase/LRE-like region" evidence="5">
    <location>
        <begin position="257"/>
        <end position="484"/>
    </location>
</feature>
<dbReference type="Proteomes" id="UP000198287">
    <property type="component" value="Unassembled WGS sequence"/>
</dbReference>
<keyword evidence="3" id="KW-0479">Metal-binding</keyword>
<dbReference type="InterPro" id="IPR013658">
    <property type="entry name" value="SGL"/>
</dbReference>
<organism evidence="6 7">
    <name type="scientific">Folsomia candida</name>
    <name type="common">Springtail</name>
    <dbReference type="NCBI Taxonomy" id="158441"/>
    <lineage>
        <taxon>Eukaryota</taxon>
        <taxon>Metazoa</taxon>
        <taxon>Ecdysozoa</taxon>
        <taxon>Arthropoda</taxon>
        <taxon>Hexapoda</taxon>
        <taxon>Collembola</taxon>
        <taxon>Entomobryomorpha</taxon>
        <taxon>Isotomoidea</taxon>
        <taxon>Isotomidae</taxon>
        <taxon>Proisotominae</taxon>
        <taxon>Folsomia</taxon>
    </lineage>
</organism>
<dbReference type="PANTHER" id="PTHR10907:SF66">
    <property type="entry name" value="MIP34848P1-RELATED"/>
    <property type="match status" value="1"/>
</dbReference>
<evidence type="ECO:0000256" key="4">
    <source>
        <dbReference type="SAM" id="SignalP"/>
    </source>
</evidence>
<keyword evidence="7" id="KW-1185">Reference proteome</keyword>
<evidence type="ECO:0000256" key="1">
    <source>
        <dbReference type="ARBA" id="ARBA00008853"/>
    </source>
</evidence>
<feature type="signal peptide" evidence="4">
    <location>
        <begin position="1"/>
        <end position="21"/>
    </location>
</feature>
<dbReference type="PANTHER" id="PTHR10907">
    <property type="entry name" value="REGUCALCIN"/>
    <property type="match status" value="1"/>
</dbReference>
<name>A0A226EYS2_FOLCA</name>
<dbReference type="SUPFAM" id="SSF63829">
    <property type="entry name" value="Calcium-dependent phosphotriesterase"/>
    <property type="match status" value="1"/>
</dbReference>
<sequence>MNSQIFQIATILLQFWTQASLSDPNIIKILGQNGSWWAEEGTEYDISNCNSSLTHTRDGNITKLTMNGKCANFYAAENCSGWFIRLVTNQLGGLIFKPETFRWPGGEISKSQMQAASVGPCFDKCDARNWLGDKKGLVKVTLYEGTRHQGTNTTIIIDGDGCFLIPRELVGFESIKISGDENCCIELHSSANCGTDSTQFRPGYPELSHLWVWGLGGERTFASSAKAISRCGVYCNKSVSDVNRIGEYGFLGDNIITVYDQPGYYDSDHVSLVVPVANEKNQYVIAVDKTIQVMEWDGKSKVPEKVKLLYTGEEGMPTNKMNDGKCDAKGRLWAGSMVEVDPTKGLEHARKGALHSFDDGVAKRHVDGIDISNGLAWTADNSVMYYIDSYSGVMDAFDFDLEKGALSNRRTAFDFKTSGATGLADGMTIDANGNLWVAFFGGNGVMQIDPRVGKKIGFVKTPASRATSVAFGGPHLDTLYITTGSCFLPTDNAEDFGPADGQLYQAVNVGAKGLGSGVSYAGKI</sequence>
<dbReference type="Pfam" id="PF08450">
    <property type="entry name" value="SGL"/>
    <property type="match status" value="1"/>
</dbReference>
<evidence type="ECO:0000313" key="7">
    <source>
        <dbReference type="Proteomes" id="UP000198287"/>
    </source>
</evidence>
<dbReference type="InterPro" id="IPR005511">
    <property type="entry name" value="SMP-30"/>
</dbReference>
<evidence type="ECO:0000259" key="5">
    <source>
        <dbReference type="Pfam" id="PF08450"/>
    </source>
</evidence>
<dbReference type="PRINTS" id="PR01790">
    <property type="entry name" value="SMP30FAMILY"/>
</dbReference>
<reference evidence="6 7" key="1">
    <citation type="submission" date="2015-12" db="EMBL/GenBank/DDBJ databases">
        <title>The genome of Folsomia candida.</title>
        <authorList>
            <person name="Faddeeva A."/>
            <person name="Derks M.F."/>
            <person name="Anvar Y."/>
            <person name="Smit S."/>
            <person name="Van Straalen N."/>
            <person name="Roelofs D."/>
        </authorList>
    </citation>
    <scope>NUCLEOTIDE SEQUENCE [LARGE SCALE GENOMIC DNA]</scope>
    <source>
        <strain evidence="6 7">VU population</strain>
        <tissue evidence="6">Whole body</tissue>
    </source>
</reference>
<feature type="binding site" evidence="3">
    <location>
        <position position="373"/>
    </location>
    <ligand>
        <name>a divalent metal cation</name>
        <dbReference type="ChEBI" id="CHEBI:60240"/>
    </ligand>
</feature>
<feature type="binding site" evidence="3">
    <location>
        <position position="425"/>
    </location>
    <ligand>
        <name>a divalent metal cation</name>
        <dbReference type="ChEBI" id="CHEBI:60240"/>
    </ligand>
</feature>
<feature type="active site" description="Proton donor/acceptor" evidence="2">
    <location>
        <position position="425"/>
    </location>
</feature>
<dbReference type="GO" id="GO:0019853">
    <property type="term" value="P:L-ascorbic acid biosynthetic process"/>
    <property type="evidence" value="ECO:0007669"/>
    <property type="project" value="TreeGrafter"/>
</dbReference>
<feature type="binding site" evidence="3">
    <location>
        <position position="322"/>
    </location>
    <ligand>
        <name>substrate</name>
    </ligand>
</feature>